<evidence type="ECO:0000256" key="4">
    <source>
        <dbReference type="ARBA" id="ARBA00023136"/>
    </source>
</evidence>
<feature type="domain" description="Methylamine utilisation protein MauE" evidence="6">
    <location>
        <begin position="6"/>
        <end position="127"/>
    </location>
</feature>
<sequence length="147" mass="16622">MKIKLVLLILLSLWIPVTVDKAMDFEIFKTGILKQPFNDTLGYILIYTLPLLECLTILFLLIPRMQYYGMLLSLVLMLAFTTYVGLALGGAWEELPCGCGSVISWMNWEQHFWFNLSFTVLSGWGFYLEKLKRSSDVGGVTAEGVPA</sequence>
<gene>
    <name evidence="7" type="ORF">VB776_08775</name>
</gene>
<reference evidence="7 8" key="1">
    <citation type="submission" date="2023-12" db="EMBL/GenBank/DDBJ databases">
        <title>Novel species of the genus Arcicella isolated from rivers.</title>
        <authorList>
            <person name="Lu H."/>
        </authorList>
    </citation>
    <scope>NUCLEOTIDE SEQUENCE [LARGE SCALE GENOMIC DNA]</scope>
    <source>
        <strain evidence="7 8">DC2W</strain>
    </source>
</reference>
<evidence type="ECO:0000313" key="7">
    <source>
        <dbReference type="EMBL" id="MEA5403006.1"/>
    </source>
</evidence>
<name>A0ABU5S3H0_9BACT</name>
<evidence type="ECO:0000259" key="6">
    <source>
        <dbReference type="Pfam" id="PF07291"/>
    </source>
</evidence>
<accession>A0ABU5S3H0</accession>
<feature type="transmembrane region" description="Helical" evidence="5">
    <location>
        <begin position="69"/>
        <end position="92"/>
    </location>
</feature>
<protein>
    <submittedName>
        <fullName evidence="7">MauE/DoxX family redox-associated membrane protein</fullName>
    </submittedName>
</protein>
<dbReference type="Proteomes" id="UP001303899">
    <property type="component" value="Unassembled WGS sequence"/>
</dbReference>
<organism evidence="7 8">
    <name type="scientific">Arcicella gelida</name>
    <dbReference type="NCBI Taxonomy" id="2984195"/>
    <lineage>
        <taxon>Bacteria</taxon>
        <taxon>Pseudomonadati</taxon>
        <taxon>Bacteroidota</taxon>
        <taxon>Cytophagia</taxon>
        <taxon>Cytophagales</taxon>
        <taxon>Flectobacillaceae</taxon>
        <taxon>Arcicella</taxon>
    </lineage>
</organism>
<keyword evidence="4 5" id="KW-0472">Membrane</keyword>
<dbReference type="RefSeq" id="WP_323328113.1">
    <property type="nucleotide sequence ID" value="NZ_JAYGIL010000008.1"/>
</dbReference>
<comment type="subcellular location">
    <subcellularLocation>
        <location evidence="1">Membrane</location>
        <topology evidence="1">Multi-pass membrane protein</topology>
    </subcellularLocation>
</comment>
<dbReference type="InterPro" id="IPR009908">
    <property type="entry name" value="Methylamine_util_MauE"/>
</dbReference>
<keyword evidence="2 5" id="KW-0812">Transmembrane</keyword>
<evidence type="ECO:0000313" key="8">
    <source>
        <dbReference type="Proteomes" id="UP001303899"/>
    </source>
</evidence>
<feature type="transmembrane region" description="Helical" evidence="5">
    <location>
        <begin position="112"/>
        <end position="128"/>
    </location>
</feature>
<evidence type="ECO:0000256" key="3">
    <source>
        <dbReference type="ARBA" id="ARBA00022989"/>
    </source>
</evidence>
<evidence type="ECO:0000256" key="5">
    <source>
        <dbReference type="SAM" id="Phobius"/>
    </source>
</evidence>
<feature type="transmembrane region" description="Helical" evidence="5">
    <location>
        <begin position="43"/>
        <end position="62"/>
    </location>
</feature>
<evidence type="ECO:0000256" key="1">
    <source>
        <dbReference type="ARBA" id="ARBA00004141"/>
    </source>
</evidence>
<keyword evidence="8" id="KW-1185">Reference proteome</keyword>
<comment type="caution">
    <text evidence="7">The sequence shown here is derived from an EMBL/GenBank/DDBJ whole genome shotgun (WGS) entry which is preliminary data.</text>
</comment>
<proteinExistence type="predicted"/>
<keyword evidence="3 5" id="KW-1133">Transmembrane helix</keyword>
<dbReference type="Pfam" id="PF07291">
    <property type="entry name" value="MauE"/>
    <property type="match status" value="1"/>
</dbReference>
<evidence type="ECO:0000256" key="2">
    <source>
        <dbReference type="ARBA" id="ARBA00022692"/>
    </source>
</evidence>
<dbReference type="EMBL" id="JAYGIL010000008">
    <property type="protein sequence ID" value="MEA5403006.1"/>
    <property type="molecule type" value="Genomic_DNA"/>
</dbReference>